<dbReference type="GeneID" id="59332180"/>
<gene>
    <name evidence="2" type="ORF">HO133_003769</name>
</gene>
<feature type="compositionally biased region" description="Low complexity" evidence="1">
    <location>
        <begin position="75"/>
        <end position="84"/>
    </location>
</feature>
<evidence type="ECO:0000256" key="1">
    <source>
        <dbReference type="SAM" id="MobiDB-lite"/>
    </source>
</evidence>
<name>A0A8H6CAL3_9LECA</name>
<feature type="compositionally biased region" description="Basic residues" evidence="1">
    <location>
        <begin position="103"/>
        <end position="112"/>
    </location>
</feature>
<reference evidence="2 3" key="1">
    <citation type="journal article" date="2020" name="Genomics">
        <title>Complete, high-quality genomes from long-read metagenomic sequencing of two wolf lichen thalli reveals enigmatic genome architecture.</title>
        <authorList>
            <person name="McKenzie S.K."/>
            <person name="Walston R.F."/>
            <person name="Allen J.L."/>
        </authorList>
    </citation>
    <scope>NUCLEOTIDE SEQUENCE [LARGE SCALE GENOMIC DNA]</scope>
    <source>
        <strain evidence="2">WasteWater1</strain>
    </source>
</reference>
<comment type="caution">
    <text evidence="2">The sequence shown here is derived from an EMBL/GenBank/DDBJ whole genome shotgun (WGS) entry which is preliminary data.</text>
</comment>
<dbReference type="EMBL" id="JACCJB010000018">
    <property type="protein sequence ID" value="KAF6219944.1"/>
    <property type="molecule type" value="Genomic_DNA"/>
</dbReference>
<keyword evidence="3" id="KW-1185">Reference proteome</keyword>
<proteinExistence type="predicted"/>
<organism evidence="2 3">
    <name type="scientific">Letharia lupina</name>
    <dbReference type="NCBI Taxonomy" id="560253"/>
    <lineage>
        <taxon>Eukaryota</taxon>
        <taxon>Fungi</taxon>
        <taxon>Dikarya</taxon>
        <taxon>Ascomycota</taxon>
        <taxon>Pezizomycotina</taxon>
        <taxon>Lecanoromycetes</taxon>
        <taxon>OSLEUM clade</taxon>
        <taxon>Lecanoromycetidae</taxon>
        <taxon>Lecanorales</taxon>
        <taxon>Lecanorineae</taxon>
        <taxon>Parmeliaceae</taxon>
        <taxon>Letharia</taxon>
    </lineage>
</organism>
<dbReference type="AlphaFoldDB" id="A0A8H6CAL3"/>
<dbReference type="Proteomes" id="UP000593566">
    <property type="component" value="Unassembled WGS sequence"/>
</dbReference>
<feature type="compositionally biased region" description="Low complexity" evidence="1">
    <location>
        <begin position="55"/>
        <end position="64"/>
    </location>
</feature>
<evidence type="ECO:0000313" key="3">
    <source>
        <dbReference type="Proteomes" id="UP000593566"/>
    </source>
</evidence>
<feature type="compositionally biased region" description="Low complexity" evidence="1">
    <location>
        <begin position="122"/>
        <end position="133"/>
    </location>
</feature>
<dbReference type="RefSeq" id="XP_037149379.1">
    <property type="nucleotide sequence ID" value="XM_037294691.1"/>
</dbReference>
<sequence>MSQFSEKELQLMAAMVKNFEGSITAFVNWDQAALDSGYQDSRNAKVMWGRLAKKLATAPAAPAADGDDDNAGEGSTASTATPTKASKKRKAAGTPQANSAPAKARRSTKKAKSSGDLVDQLNAKNEAAAANVNPEGRSSEAETLIEQEGKEEAA</sequence>
<evidence type="ECO:0000313" key="2">
    <source>
        <dbReference type="EMBL" id="KAF6219944.1"/>
    </source>
</evidence>
<feature type="region of interest" description="Disordered" evidence="1">
    <location>
        <begin position="55"/>
        <end position="154"/>
    </location>
</feature>
<accession>A0A8H6CAL3</accession>
<protein>
    <submittedName>
        <fullName evidence="2">Uncharacterized protein</fullName>
    </submittedName>
</protein>